<organism evidence="1">
    <name type="scientific">marine sediment metagenome</name>
    <dbReference type="NCBI Taxonomy" id="412755"/>
    <lineage>
        <taxon>unclassified sequences</taxon>
        <taxon>metagenomes</taxon>
        <taxon>ecological metagenomes</taxon>
    </lineage>
</organism>
<gene>
    <name evidence="1" type="ORF">LCGC14_2205960</name>
</gene>
<proteinExistence type="predicted"/>
<reference evidence="1" key="1">
    <citation type="journal article" date="2015" name="Nature">
        <title>Complex archaea that bridge the gap between prokaryotes and eukaryotes.</title>
        <authorList>
            <person name="Spang A."/>
            <person name="Saw J.H."/>
            <person name="Jorgensen S.L."/>
            <person name="Zaremba-Niedzwiedzka K."/>
            <person name="Martijn J."/>
            <person name="Lind A.E."/>
            <person name="van Eijk R."/>
            <person name="Schleper C."/>
            <person name="Guy L."/>
            <person name="Ettema T.J."/>
        </authorList>
    </citation>
    <scope>NUCLEOTIDE SEQUENCE</scope>
</reference>
<dbReference type="AlphaFoldDB" id="A0A0F9FSN2"/>
<accession>A0A0F9FSN2</accession>
<protein>
    <submittedName>
        <fullName evidence="1">Uncharacterized protein</fullName>
    </submittedName>
</protein>
<sequence length="95" mass="11254">MKSKLNSGEQLWNETWGGSKNDIGRAITFDSSENIFISGYKYTERYYYEMFLIKYDNSAPEILKPIEKRFRKRDKIINTIVDRILEEKAIAHLGR</sequence>
<comment type="caution">
    <text evidence="1">The sequence shown here is derived from an EMBL/GenBank/DDBJ whole genome shotgun (WGS) entry which is preliminary data.</text>
</comment>
<dbReference type="EMBL" id="LAZR01029168">
    <property type="protein sequence ID" value="KKL60375.1"/>
    <property type="molecule type" value="Genomic_DNA"/>
</dbReference>
<name>A0A0F9FSN2_9ZZZZ</name>
<evidence type="ECO:0000313" key="1">
    <source>
        <dbReference type="EMBL" id="KKL60375.1"/>
    </source>
</evidence>